<protein>
    <submittedName>
        <fullName evidence="2">Uncharacterized protein</fullName>
    </submittedName>
</protein>
<sequence length="212" mass="23980">MMSLDPLNSRFQVLHSTWSNQNSKPKCGKTRPRKNNLQRLEGEVVVVNAHDPRHGYAERNEGFEDRGRTRRKQLLEFVFKIFKRSPWSRKTARTTLGPYPLIALKRPRERSSSFPPNKSAETQQVRGGTRTYVKLLYVAKLEAGTAVTAAETREITAKRFISISQEKANLDPRKESDSGNYAFQRAGWEDPPPQAVAWDCPSVSGGPLVKVA</sequence>
<keyword evidence="3" id="KW-1185">Reference proteome</keyword>
<evidence type="ECO:0000313" key="2">
    <source>
        <dbReference type="EMBL" id="KDR69236.1"/>
    </source>
</evidence>
<evidence type="ECO:0000313" key="3">
    <source>
        <dbReference type="Proteomes" id="UP000027222"/>
    </source>
</evidence>
<dbReference type="AlphaFoldDB" id="A0A067SEA3"/>
<evidence type="ECO:0000256" key="1">
    <source>
        <dbReference type="SAM" id="MobiDB-lite"/>
    </source>
</evidence>
<accession>A0A067SEA3</accession>
<gene>
    <name evidence="2" type="ORF">GALMADRAFT_215248</name>
</gene>
<dbReference type="Proteomes" id="UP000027222">
    <property type="component" value="Unassembled WGS sequence"/>
</dbReference>
<reference evidence="3" key="1">
    <citation type="journal article" date="2014" name="Proc. Natl. Acad. Sci. U.S.A.">
        <title>Extensive sampling of basidiomycete genomes demonstrates inadequacy of the white-rot/brown-rot paradigm for wood decay fungi.</title>
        <authorList>
            <person name="Riley R."/>
            <person name="Salamov A.A."/>
            <person name="Brown D.W."/>
            <person name="Nagy L.G."/>
            <person name="Floudas D."/>
            <person name="Held B.W."/>
            <person name="Levasseur A."/>
            <person name="Lombard V."/>
            <person name="Morin E."/>
            <person name="Otillar R."/>
            <person name="Lindquist E.A."/>
            <person name="Sun H."/>
            <person name="LaButti K.M."/>
            <person name="Schmutz J."/>
            <person name="Jabbour D."/>
            <person name="Luo H."/>
            <person name="Baker S.E."/>
            <person name="Pisabarro A.G."/>
            <person name="Walton J.D."/>
            <person name="Blanchette R.A."/>
            <person name="Henrissat B."/>
            <person name="Martin F."/>
            <person name="Cullen D."/>
            <person name="Hibbett D.S."/>
            <person name="Grigoriev I.V."/>
        </authorList>
    </citation>
    <scope>NUCLEOTIDE SEQUENCE [LARGE SCALE GENOMIC DNA]</scope>
    <source>
        <strain evidence="3">CBS 339.88</strain>
    </source>
</reference>
<feature type="region of interest" description="Disordered" evidence="1">
    <location>
        <begin position="171"/>
        <end position="212"/>
    </location>
</feature>
<proteinExistence type="predicted"/>
<dbReference type="EMBL" id="KL142403">
    <property type="protein sequence ID" value="KDR69236.1"/>
    <property type="molecule type" value="Genomic_DNA"/>
</dbReference>
<dbReference type="HOGENOM" id="CLU_1299804_0_0_1"/>
<name>A0A067SEA3_GALM3</name>
<organism evidence="2 3">
    <name type="scientific">Galerina marginata (strain CBS 339.88)</name>
    <dbReference type="NCBI Taxonomy" id="685588"/>
    <lineage>
        <taxon>Eukaryota</taxon>
        <taxon>Fungi</taxon>
        <taxon>Dikarya</taxon>
        <taxon>Basidiomycota</taxon>
        <taxon>Agaricomycotina</taxon>
        <taxon>Agaricomycetes</taxon>
        <taxon>Agaricomycetidae</taxon>
        <taxon>Agaricales</taxon>
        <taxon>Agaricineae</taxon>
        <taxon>Strophariaceae</taxon>
        <taxon>Galerina</taxon>
    </lineage>
</organism>